<evidence type="ECO:0000313" key="3">
    <source>
        <dbReference type="Proteomes" id="UP001279734"/>
    </source>
</evidence>
<gene>
    <name evidence="2" type="ORF">Nepgr_022742</name>
</gene>
<protein>
    <submittedName>
        <fullName evidence="2">Uncharacterized protein</fullName>
    </submittedName>
</protein>
<dbReference type="AlphaFoldDB" id="A0AAD3T014"/>
<name>A0AAD3T014_NEPGR</name>
<proteinExistence type="predicted"/>
<comment type="caution">
    <text evidence="2">The sequence shown here is derived from an EMBL/GenBank/DDBJ whole genome shotgun (WGS) entry which is preliminary data.</text>
</comment>
<evidence type="ECO:0000256" key="1">
    <source>
        <dbReference type="SAM" id="MobiDB-lite"/>
    </source>
</evidence>
<keyword evidence="3" id="KW-1185">Reference proteome</keyword>
<feature type="region of interest" description="Disordered" evidence="1">
    <location>
        <begin position="86"/>
        <end position="105"/>
    </location>
</feature>
<organism evidence="2 3">
    <name type="scientific">Nepenthes gracilis</name>
    <name type="common">Slender pitcher plant</name>
    <dbReference type="NCBI Taxonomy" id="150966"/>
    <lineage>
        <taxon>Eukaryota</taxon>
        <taxon>Viridiplantae</taxon>
        <taxon>Streptophyta</taxon>
        <taxon>Embryophyta</taxon>
        <taxon>Tracheophyta</taxon>
        <taxon>Spermatophyta</taxon>
        <taxon>Magnoliopsida</taxon>
        <taxon>eudicotyledons</taxon>
        <taxon>Gunneridae</taxon>
        <taxon>Pentapetalae</taxon>
        <taxon>Caryophyllales</taxon>
        <taxon>Nepenthaceae</taxon>
        <taxon>Nepenthes</taxon>
    </lineage>
</organism>
<dbReference type="EMBL" id="BSYO01000022">
    <property type="protein sequence ID" value="GMH20900.1"/>
    <property type="molecule type" value="Genomic_DNA"/>
</dbReference>
<dbReference type="Proteomes" id="UP001279734">
    <property type="component" value="Unassembled WGS sequence"/>
</dbReference>
<evidence type="ECO:0000313" key="2">
    <source>
        <dbReference type="EMBL" id="GMH20900.1"/>
    </source>
</evidence>
<accession>A0AAD3T014</accession>
<reference evidence="2" key="1">
    <citation type="submission" date="2023-05" db="EMBL/GenBank/DDBJ databases">
        <title>Nepenthes gracilis genome sequencing.</title>
        <authorList>
            <person name="Fukushima K."/>
        </authorList>
    </citation>
    <scope>NUCLEOTIDE SEQUENCE</scope>
    <source>
        <strain evidence="2">SING2019-196</strain>
    </source>
</reference>
<sequence>MLAEVDGVENLHHCSFPFTEASLQAVIQFATASTLATTATAISRAFLESNQCFVSVADLKSEFTGLRSESTGLKSEFADRRSLSTNLKSKSHSRPASDLCFTQIP</sequence>